<evidence type="ECO:0000259" key="3">
    <source>
        <dbReference type="Pfam" id="PF18912"/>
    </source>
</evidence>
<evidence type="ECO:0000313" key="4">
    <source>
        <dbReference type="EMBL" id="TET29606.1"/>
    </source>
</evidence>
<dbReference type="InterPro" id="IPR029057">
    <property type="entry name" value="PRTase-like"/>
</dbReference>
<dbReference type="Pfam" id="PF18912">
    <property type="entry name" value="DZR_2"/>
    <property type="match status" value="1"/>
</dbReference>
<gene>
    <name evidence="4" type="ORF">E3J68_01500</name>
</gene>
<accession>A0A523TH19</accession>
<evidence type="ECO:0000259" key="2">
    <source>
        <dbReference type="Pfam" id="PF00156"/>
    </source>
</evidence>
<comment type="caution">
    <text evidence="4">The sequence shown here is derived from an EMBL/GenBank/DDBJ whole genome shotgun (WGS) entry which is preliminary data.</text>
</comment>
<dbReference type="EMBL" id="SOJT01000071">
    <property type="protein sequence ID" value="TET29606.1"/>
    <property type="molecule type" value="Genomic_DNA"/>
</dbReference>
<comment type="similarity">
    <text evidence="1">Belongs to the ComF/GntX family.</text>
</comment>
<evidence type="ECO:0000313" key="5">
    <source>
        <dbReference type="Proteomes" id="UP000316517"/>
    </source>
</evidence>
<organism evidence="4 5">
    <name type="scientific">Aerophobetes bacterium</name>
    <dbReference type="NCBI Taxonomy" id="2030807"/>
    <lineage>
        <taxon>Bacteria</taxon>
        <taxon>Candidatus Aerophobota</taxon>
    </lineage>
</organism>
<name>A0A523TH19_UNCAE</name>
<dbReference type="PANTHER" id="PTHR47505">
    <property type="entry name" value="DNA UTILIZATION PROTEIN YHGH"/>
    <property type="match status" value="1"/>
</dbReference>
<reference evidence="4 5" key="1">
    <citation type="submission" date="2019-03" db="EMBL/GenBank/DDBJ databases">
        <title>Metabolic potential of uncultured bacteria and archaea associated with petroleum seepage in deep-sea sediments.</title>
        <authorList>
            <person name="Dong X."/>
            <person name="Hubert C."/>
        </authorList>
    </citation>
    <scope>NUCLEOTIDE SEQUENCE [LARGE SCALE GENOMIC DNA]</scope>
    <source>
        <strain evidence="4">E44_bin3</strain>
    </source>
</reference>
<proteinExistence type="inferred from homology"/>
<dbReference type="Pfam" id="PF00156">
    <property type="entry name" value="Pribosyltran"/>
    <property type="match status" value="1"/>
</dbReference>
<dbReference type="PANTHER" id="PTHR47505:SF1">
    <property type="entry name" value="DNA UTILIZATION PROTEIN YHGH"/>
    <property type="match status" value="1"/>
</dbReference>
<dbReference type="InterPro" id="IPR051910">
    <property type="entry name" value="ComF/GntX_DNA_util-trans"/>
</dbReference>
<dbReference type="InterPro" id="IPR000836">
    <property type="entry name" value="PRTase_dom"/>
</dbReference>
<sequence length="246" mass="28658">MVKKVVEGAVSLFFPAQCKICKRSLEPLNRSFICSSCWSKVKWLMPPYCSRCSKPFTPLDVPGGPFSLLCEECRTEPALYKRLLVPTLYEGVMKEAIHLLKYERKKRIFLEIKKILKRYLEQNSLPFSELNEIIPIPLHRKKLKQRGFNQAYLLAHFISRFSNLKLVDKFLLRIRETQPQIKLSKQERMANLKDAFQVRNGTSFRGKTILLVDDVYTTGATLREAARLLRTFETREIYVLTLARAP</sequence>
<dbReference type="CDD" id="cd06223">
    <property type="entry name" value="PRTases_typeI"/>
    <property type="match status" value="1"/>
</dbReference>
<dbReference type="AlphaFoldDB" id="A0A523TH19"/>
<protein>
    <submittedName>
        <fullName evidence="4">ComF family protein</fullName>
    </submittedName>
</protein>
<feature type="domain" description="Phosphoribosyltransferase" evidence="2">
    <location>
        <begin position="185"/>
        <end position="244"/>
    </location>
</feature>
<dbReference type="Gene3D" id="3.40.50.2020">
    <property type="match status" value="1"/>
</dbReference>
<dbReference type="InterPro" id="IPR044005">
    <property type="entry name" value="DZR_2"/>
</dbReference>
<feature type="domain" description="Double zinc ribbon" evidence="3">
    <location>
        <begin position="10"/>
        <end position="74"/>
    </location>
</feature>
<dbReference type="SUPFAM" id="SSF53271">
    <property type="entry name" value="PRTase-like"/>
    <property type="match status" value="1"/>
</dbReference>
<evidence type="ECO:0000256" key="1">
    <source>
        <dbReference type="ARBA" id="ARBA00008007"/>
    </source>
</evidence>
<dbReference type="Proteomes" id="UP000316517">
    <property type="component" value="Unassembled WGS sequence"/>
</dbReference>
<dbReference type="CDD" id="cd00065">
    <property type="entry name" value="FYVE_like_SF"/>
    <property type="match status" value="1"/>
</dbReference>